<protein>
    <submittedName>
        <fullName evidence="1">Uncharacterized protein</fullName>
    </submittedName>
</protein>
<accession>A0A0A9BBA6</accession>
<name>A0A0A9BBA6_ARUDO</name>
<reference evidence="1" key="1">
    <citation type="submission" date="2014-09" db="EMBL/GenBank/DDBJ databases">
        <authorList>
            <person name="Magalhaes I.L.F."/>
            <person name="Oliveira U."/>
            <person name="Santos F.R."/>
            <person name="Vidigal T.H.D.A."/>
            <person name="Brescovit A.D."/>
            <person name="Santos A.J."/>
        </authorList>
    </citation>
    <scope>NUCLEOTIDE SEQUENCE</scope>
    <source>
        <tissue evidence="1">Shoot tissue taken approximately 20 cm above the soil surface</tissue>
    </source>
</reference>
<evidence type="ECO:0000313" key="1">
    <source>
        <dbReference type="EMBL" id="JAD61259.1"/>
    </source>
</evidence>
<proteinExistence type="predicted"/>
<reference evidence="1" key="2">
    <citation type="journal article" date="2015" name="Data Brief">
        <title>Shoot transcriptome of the giant reed, Arundo donax.</title>
        <authorList>
            <person name="Barrero R.A."/>
            <person name="Guerrero F.D."/>
            <person name="Moolhuijzen P."/>
            <person name="Goolsby J.A."/>
            <person name="Tidwell J."/>
            <person name="Bellgard S.E."/>
            <person name="Bellgard M.I."/>
        </authorList>
    </citation>
    <scope>NUCLEOTIDE SEQUENCE</scope>
    <source>
        <tissue evidence="1">Shoot tissue taken approximately 20 cm above the soil surface</tissue>
    </source>
</reference>
<dbReference type="EMBL" id="GBRH01236636">
    <property type="protein sequence ID" value="JAD61259.1"/>
    <property type="molecule type" value="Transcribed_RNA"/>
</dbReference>
<organism evidence="1">
    <name type="scientific">Arundo donax</name>
    <name type="common">Giant reed</name>
    <name type="synonym">Donax arundinaceus</name>
    <dbReference type="NCBI Taxonomy" id="35708"/>
    <lineage>
        <taxon>Eukaryota</taxon>
        <taxon>Viridiplantae</taxon>
        <taxon>Streptophyta</taxon>
        <taxon>Embryophyta</taxon>
        <taxon>Tracheophyta</taxon>
        <taxon>Spermatophyta</taxon>
        <taxon>Magnoliopsida</taxon>
        <taxon>Liliopsida</taxon>
        <taxon>Poales</taxon>
        <taxon>Poaceae</taxon>
        <taxon>PACMAD clade</taxon>
        <taxon>Arundinoideae</taxon>
        <taxon>Arundineae</taxon>
        <taxon>Arundo</taxon>
    </lineage>
</organism>
<sequence>MMWICFLVQYLAGGPAPGAQFFLIK</sequence>
<dbReference type="AlphaFoldDB" id="A0A0A9BBA6"/>